<dbReference type="RefSeq" id="WP_306409868.1">
    <property type="nucleotide sequence ID" value="NZ_JANFPI010000001.1"/>
</dbReference>
<protein>
    <recommendedName>
        <fullName evidence="3">Flagellin</fullName>
    </recommendedName>
</protein>
<evidence type="ECO:0000256" key="3">
    <source>
        <dbReference type="RuleBase" id="RU362073"/>
    </source>
</evidence>
<evidence type="ECO:0000259" key="6">
    <source>
        <dbReference type="Pfam" id="PF00700"/>
    </source>
</evidence>
<comment type="similarity">
    <text evidence="1 3">Belongs to the bacterial flagellin family.</text>
</comment>
<dbReference type="GO" id="GO:0005198">
    <property type="term" value="F:structural molecule activity"/>
    <property type="evidence" value="ECO:0007669"/>
    <property type="project" value="UniProtKB-UniRule"/>
</dbReference>
<reference evidence="8" key="1">
    <citation type="submission" date="2022-07" db="EMBL/GenBank/DDBJ databases">
        <title>Ectorhizobium quercum gen.nov., sp. nov.</title>
        <authorList>
            <person name="Ma T."/>
            <person name="Li Y."/>
        </authorList>
    </citation>
    <scope>NUCLEOTIDE SEQUENCE</scope>
    <source>
        <strain evidence="8">BDR2-2</strain>
    </source>
</reference>
<feature type="domain" description="Flagellin N-terminal" evidence="5">
    <location>
        <begin position="4"/>
        <end position="136"/>
    </location>
</feature>
<organism evidence="8 9">
    <name type="scientific">Ectorhizobium quercum</name>
    <dbReference type="NCBI Taxonomy" id="2965071"/>
    <lineage>
        <taxon>Bacteria</taxon>
        <taxon>Pseudomonadati</taxon>
        <taxon>Pseudomonadota</taxon>
        <taxon>Alphaproteobacteria</taxon>
        <taxon>Hyphomicrobiales</taxon>
        <taxon>Rhizobiaceae</taxon>
        <taxon>Ectorhizobium</taxon>
    </lineage>
</organism>
<keyword evidence="8" id="KW-0282">Flagellum</keyword>
<comment type="subcellular location">
    <subcellularLocation>
        <location evidence="3">Secreted</location>
    </subcellularLocation>
    <subcellularLocation>
        <location evidence="3">Bacterial flagellum</location>
    </subcellularLocation>
</comment>
<feature type="domain" description="Flagellin C-terminal" evidence="6">
    <location>
        <begin position="208"/>
        <end position="292"/>
    </location>
</feature>
<dbReference type="GO" id="GO:0009288">
    <property type="term" value="C:bacterial-type flagellum"/>
    <property type="evidence" value="ECO:0007669"/>
    <property type="project" value="UniProtKB-SubCell"/>
</dbReference>
<evidence type="ECO:0000256" key="2">
    <source>
        <dbReference type="ARBA" id="ARBA00023143"/>
    </source>
</evidence>
<dbReference type="Proteomes" id="UP001208771">
    <property type="component" value="Unassembled WGS sequence"/>
</dbReference>
<evidence type="ECO:0000313" key="7">
    <source>
        <dbReference type="EMBL" id="MCX8996115.1"/>
    </source>
</evidence>
<dbReference type="InterPro" id="IPR001492">
    <property type="entry name" value="Flagellin"/>
</dbReference>
<keyword evidence="3" id="KW-0964">Secreted</keyword>
<dbReference type="Pfam" id="PF00669">
    <property type="entry name" value="Flagellin_N"/>
    <property type="match status" value="1"/>
</dbReference>
<comment type="caution">
    <text evidence="8">The sequence shown here is derived from an EMBL/GenBank/DDBJ whole genome shotgun (WGS) entry which is preliminary data.</text>
</comment>
<dbReference type="InterPro" id="IPR001029">
    <property type="entry name" value="Flagellin_N"/>
</dbReference>
<dbReference type="InterPro" id="IPR046358">
    <property type="entry name" value="Flagellin_C"/>
</dbReference>
<keyword evidence="8" id="KW-0966">Cell projection</keyword>
<gene>
    <name evidence="7" type="ORF">NOF55_03260</name>
    <name evidence="8" type="ORF">NOF55_17165</name>
</gene>
<dbReference type="Pfam" id="PF00700">
    <property type="entry name" value="Flagellin_C"/>
    <property type="match status" value="1"/>
</dbReference>
<dbReference type="PANTHER" id="PTHR42792:SF2">
    <property type="entry name" value="FLAGELLIN"/>
    <property type="match status" value="1"/>
</dbReference>
<evidence type="ECO:0000313" key="8">
    <source>
        <dbReference type="EMBL" id="MCX8998846.1"/>
    </source>
</evidence>
<evidence type="ECO:0000256" key="4">
    <source>
        <dbReference type="SAM" id="Coils"/>
    </source>
</evidence>
<feature type="coiled-coil region" evidence="4">
    <location>
        <begin position="98"/>
        <end position="125"/>
    </location>
</feature>
<keyword evidence="9" id="KW-1185">Reference proteome</keyword>
<dbReference type="EMBL" id="JANFPI010000001">
    <property type="protein sequence ID" value="MCX8996115.1"/>
    <property type="molecule type" value="Genomic_DNA"/>
</dbReference>
<dbReference type="EMBL" id="JANFPI010000005">
    <property type="protein sequence ID" value="MCX8998846.1"/>
    <property type="molecule type" value="Genomic_DNA"/>
</dbReference>
<dbReference type="PANTHER" id="PTHR42792">
    <property type="entry name" value="FLAGELLIN"/>
    <property type="match status" value="1"/>
</dbReference>
<evidence type="ECO:0000259" key="5">
    <source>
        <dbReference type="Pfam" id="PF00669"/>
    </source>
</evidence>
<keyword evidence="2 3" id="KW-0975">Bacterial flagellum</keyword>
<sequence>MTSIITNIPAMSALQTLRAINSNLEATQDRVSSGYRVSEAKDNVAYWSISTTMNSDNKALGAAIDALGVGAAKVDVAYAGVESAIDVVNEIKAKLVSASETSTDNDQIQLEIEKLQEQLRSIAEGASFSGENWLTGRDGSDNPITTGTVVDGFIRQGSSVLVTTADVDLEDIIFFGDVDAGTGGILGDVNGITLESTDDLDDIDAYLTIAENTMTALNKAGATLGALSTRIDLQDTFASKLSDSIESGVSRLVDADMEEESAKLSALQTQQQLAIQSLSIANTSAQNILTLFRQ</sequence>
<proteinExistence type="inferred from homology"/>
<dbReference type="Gene3D" id="1.20.1330.10">
    <property type="entry name" value="f41 fragment of flagellin, N-terminal domain"/>
    <property type="match status" value="1"/>
</dbReference>
<keyword evidence="4" id="KW-0175">Coiled coil</keyword>
<dbReference type="AlphaFoldDB" id="A0AAE3N266"/>
<comment type="function">
    <text evidence="3">Flagellin is the subunit protein which polymerizes to form the filaments of bacterial flagella.</text>
</comment>
<dbReference type="PRINTS" id="PR00207">
    <property type="entry name" value="FLAGELLIN"/>
</dbReference>
<evidence type="ECO:0000313" key="9">
    <source>
        <dbReference type="Proteomes" id="UP001208771"/>
    </source>
</evidence>
<name>A0AAE3N266_9HYPH</name>
<keyword evidence="8" id="KW-0969">Cilium</keyword>
<dbReference type="SUPFAM" id="SSF64518">
    <property type="entry name" value="Phase 1 flagellin"/>
    <property type="match status" value="1"/>
</dbReference>
<dbReference type="GO" id="GO:0005576">
    <property type="term" value="C:extracellular region"/>
    <property type="evidence" value="ECO:0007669"/>
    <property type="project" value="UniProtKB-SubCell"/>
</dbReference>
<accession>A0AAE3N266</accession>
<evidence type="ECO:0000256" key="1">
    <source>
        <dbReference type="ARBA" id="ARBA00005709"/>
    </source>
</evidence>